<dbReference type="KEGG" id="tpi:TREPR_2737"/>
<dbReference type="STRING" id="545694.TREPR_2737"/>
<reference evidence="1 2" key="2">
    <citation type="journal article" date="2011" name="ISME J.">
        <title>RNA-seq reveals cooperative metabolic interactions between two termite-gut spirochete species in co-culture.</title>
        <authorList>
            <person name="Rosenthal A.Z."/>
            <person name="Matson E.G."/>
            <person name="Eldar A."/>
            <person name="Leadbetter J.R."/>
        </authorList>
    </citation>
    <scope>NUCLEOTIDE SEQUENCE [LARGE SCALE GENOMIC DNA]</scope>
    <source>
        <strain evidence="2">ATCC BAA-887 / DSM 12427 / ZAS-2</strain>
    </source>
</reference>
<dbReference type="OrthoDB" id="3231195at2"/>
<dbReference type="eggNOG" id="COG1487">
    <property type="taxonomic scope" value="Bacteria"/>
</dbReference>
<dbReference type="InterPro" id="IPR016541">
    <property type="entry name" value="UCP008505"/>
</dbReference>
<dbReference type="EMBL" id="CP001843">
    <property type="protein sequence ID" value="AEF84976.1"/>
    <property type="molecule type" value="Genomic_DNA"/>
</dbReference>
<dbReference type="Proteomes" id="UP000009223">
    <property type="component" value="Chromosome"/>
</dbReference>
<accession>F5YQJ8</accession>
<protein>
    <submittedName>
        <fullName evidence="1">PIN domain protein</fullName>
    </submittedName>
</protein>
<dbReference type="CDD" id="cd18711">
    <property type="entry name" value="PIN_VapC-like_DUF411"/>
    <property type="match status" value="1"/>
</dbReference>
<gene>
    <name evidence="1" type="ordered locus">TREPR_2737</name>
</gene>
<dbReference type="PIRSF" id="PIRSF008505">
    <property type="entry name" value="UCP008505"/>
    <property type="match status" value="1"/>
</dbReference>
<reference evidence="2" key="1">
    <citation type="submission" date="2009-12" db="EMBL/GenBank/DDBJ databases">
        <title>Complete sequence of Treponema primitia strain ZAS-2.</title>
        <authorList>
            <person name="Tetu S.G."/>
            <person name="Matson E."/>
            <person name="Ren Q."/>
            <person name="Seshadri R."/>
            <person name="Elbourne L."/>
            <person name="Hassan K.A."/>
            <person name="Durkin A."/>
            <person name="Radune D."/>
            <person name="Mohamoud Y."/>
            <person name="Shay R."/>
            <person name="Jin S."/>
            <person name="Zhang X."/>
            <person name="Lucey K."/>
            <person name="Ballor N.R."/>
            <person name="Ottesen E."/>
            <person name="Rosenthal R."/>
            <person name="Allen A."/>
            <person name="Leadbetter J.R."/>
            <person name="Paulsen I.T."/>
        </authorList>
    </citation>
    <scope>NUCLEOTIDE SEQUENCE [LARGE SCALE GENOMIC DNA]</scope>
    <source>
        <strain evidence="2">ATCC BAA-887 / DSM 12427 / ZAS-2</strain>
    </source>
</reference>
<dbReference type="AlphaFoldDB" id="F5YQJ8"/>
<evidence type="ECO:0000313" key="2">
    <source>
        <dbReference type="Proteomes" id="UP000009223"/>
    </source>
</evidence>
<sequence>MIYVFDNNTLAGIFRHYFRASFPTFWERFDTMVSDGTICSVREVNNELKRMARGDELEAWAKTHTNFFCLPTSDELRFITQIYSVPHFLQNLGAKKLFNGGAFADPFLIAKAYISGGTVVTQEKLKPHGAKIPNICKHFSIPYTDLQGFLQAQNWVFK</sequence>
<name>F5YQJ8_TREPZ</name>
<proteinExistence type="predicted"/>
<dbReference type="RefSeq" id="WP_015707491.1">
    <property type="nucleotide sequence ID" value="NC_015578.1"/>
</dbReference>
<keyword evidence="2" id="KW-1185">Reference proteome</keyword>
<evidence type="ECO:0000313" key="1">
    <source>
        <dbReference type="EMBL" id="AEF84976.1"/>
    </source>
</evidence>
<dbReference type="HOGENOM" id="CLU_116293_1_0_12"/>
<organism evidence="1 2">
    <name type="scientific">Treponema primitia (strain ATCC BAA-887 / DSM 12427 / ZAS-2)</name>
    <dbReference type="NCBI Taxonomy" id="545694"/>
    <lineage>
        <taxon>Bacteria</taxon>
        <taxon>Pseudomonadati</taxon>
        <taxon>Spirochaetota</taxon>
        <taxon>Spirochaetia</taxon>
        <taxon>Spirochaetales</taxon>
        <taxon>Treponemataceae</taxon>
        <taxon>Treponema</taxon>
    </lineage>
</organism>
<dbReference type="Pfam" id="PF14367">
    <property type="entry name" value="DUF4411"/>
    <property type="match status" value="1"/>
</dbReference>